<feature type="signal peptide" evidence="1">
    <location>
        <begin position="1"/>
        <end position="24"/>
    </location>
</feature>
<comment type="caution">
    <text evidence="2">The sequence shown here is derived from an EMBL/GenBank/DDBJ whole genome shotgun (WGS) entry which is preliminary data.</text>
</comment>
<organism evidence="2 3">
    <name type="scientific">Desulfosalsimonas propionicica</name>
    <dbReference type="NCBI Taxonomy" id="332175"/>
    <lineage>
        <taxon>Bacteria</taxon>
        <taxon>Pseudomonadati</taxon>
        <taxon>Thermodesulfobacteriota</taxon>
        <taxon>Desulfobacteria</taxon>
        <taxon>Desulfobacterales</taxon>
        <taxon>Desulfosalsimonadaceae</taxon>
        <taxon>Desulfosalsimonas</taxon>
    </lineage>
</organism>
<evidence type="ECO:0000313" key="2">
    <source>
        <dbReference type="EMBL" id="MBA2880446.1"/>
    </source>
</evidence>
<accession>A0A7W0HJW2</accession>
<dbReference type="AlphaFoldDB" id="A0A7W0HJW2"/>
<gene>
    <name evidence="2" type="ORF">HNR65_000764</name>
</gene>
<dbReference type="RefSeq" id="WP_181550131.1">
    <property type="nucleotide sequence ID" value="NZ_JACDUS010000002.1"/>
</dbReference>
<feature type="chain" id="PRO_5031061139" evidence="1">
    <location>
        <begin position="25"/>
        <end position="661"/>
    </location>
</feature>
<proteinExistence type="predicted"/>
<name>A0A7W0HJW2_9BACT</name>
<keyword evidence="3" id="KW-1185">Reference proteome</keyword>
<dbReference type="Proteomes" id="UP000525298">
    <property type="component" value="Unassembled WGS sequence"/>
</dbReference>
<sequence>MIRFKQVGMITVLILCMAAGAALAGAGSTAGANLEYIQKLKPKAIRPALTVPSSETVRKVGGIQYGRHRDVKLKDGTTVRCFPEATRDPAKTSKTYYYLPTNPHISRHADGTPKFSLIRFVTDKTKAEGGAEGAVLHFLVEYGLDKSQQQAVEKALQKQVKGARLKGAVPLEVGAEGNSFNVVSAVLGDEEFTATLITTGKAPVMEGQQVAVAARLDAHGATLLAESFKQPTSQVSVVFDLKYVVKLPAYDVKVKINYDKYHEIESQYSYHREKSTDRTRYWDPKWYNALNLSTRKTTMLTEKEKHQMLDFLEETGVVSFDYVQHVPDSDKEIVESGLHKIVLESFFDMQKRLGQPAEEELLSDDEQTKEDKDAIAQRRKEAAKHKKYQYTVFQRKEIRRKSTQTLNLKKVMARYEHYSMTGNVGAWYEKYKDDPKLVTEVNLDDPFFQRREMRFIIDNEAYDIFNEMVNYATVQVRVPRKDQRPFIDELTIDRKYLENNGQTATLTYARMGDDAQTYDYAVQWSLRGGHLYPPEPDWTEGELMAVTLAAPVRPRTLEAEADLGELEQMGIARAVVELQYTRFGKQHTDSRALAISPAQGEPLVNKVIYQDANSDKLSCRVIYYHKKLGRLPGSTWQPVAGNYIFCAPSGTILQKIQSAMN</sequence>
<evidence type="ECO:0000313" key="3">
    <source>
        <dbReference type="Proteomes" id="UP000525298"/>
    </source>
</evidence>
<dbReference type="EMBL" id="JACDUS010000002">
    <property type="protein sequence ID" value="MBA2880446.1"/>
    <property type="molecule type" value="Genomic_DNA"/>
</dbReference>
<reference evidence="2 3" key="1">
    <citation type="submission" date="2020-07" db="EMBL/GenBank/DDBJ databases">
        <title>Genomic Encyclopedia of Type Strains, Phase IV (KMG-IV): sequencing the most valuable type-strain genomes for metagenomic binning, comparative biology and taxonomic classification.</title>
        <authorList>
            <person name="Goeker M."/>
        </authorList>
    </citation>
    <scope>NUCLEOTIDE SEQUENCE [LARGE SCALE GENOMIC DNA]</scope>
    <source>
        <strain evidence="2 3">DSM 17721</strain>
    </source>
</reference>
<keyword evidence="1" id="KW-0732">Signal</keyword>
<protein>
    <submittedName>
        <fullName evidence="2">Uncharacterized protein</fullName>
    </submittedName>
</protein>
<evidence type="ECO:0000256" key="1">
    <source>
        <dbReference type="SAM" id="SignalP"/>
    </source>
</evidence>